<feature type="domain" description="Strictosidine synthase conserved region" evidence="5">
    <location>
        <begin position="17"/>
        <end position="101"/>
    </location>
</feature>
<dbReference type="InterPro" id="IPR018119">
    <property type="entry name" value="Strictosidine_synth_cons-reg"/>
</dbReference>
<evidence type="ECO:0000256" key="4">
    <source>
        <dbReference type="ARBA" id="ARBA00023180"/>
    </source>
</evidence>
<keyword evidence="7" id="KW-1185">Reference proteome</keyword>
<evidence type="ECO:0000256" key="1">
    <source>
        <dbReference type="ARBA" id="ARBA00004116"/>
    </source>
</evidence>
<accession>A0AAD5JI56</accession>
<name>A0AAD5JI56_ACENE</name>
<dbReference type="EMBL" id="JAJSOW010000004">
    <property type="protein sequence ID" value="KAI9191449.1"/>
    <property type="molecule type" value="Genomic_DNA"/>
</dbReference>
<evidence type="ECO:0000313" key="6">
    <source>
        <dbReference type="EMBL" id="KAI9191449.1"/>
    </source>
</evidence>
<protein>
    <recommendedName>
        <fullName evidence="5">Strictosidine synthase conserved region domain-containing protein</fullName>
    </recommendedName>
</protein>
<comment type="subcellular location">
    <subcellularLocation>
        <location evidence="1">Vacuole</location>
    </subcellularLocation>
</comment>
<dbReference type="Pfam" id="PF03088">
    <property type="entry name" value="Str_synth"/>
    <property type="match status" value="1"/>
</dbReference>
<evidence type="ECO:0000256" key="2">
    <source>
        <dbReference type="ARBA" id="ARBA00009191"/>
    </source>
</evidence>
<dbReference type="InterPro" id="IPR011042">
    <property type="entry name" value="6-blade_b-propeller_TolB-like"/>
</dbReference>
<dbReference type="Proteomes" id="UP001064489">
    <property type="component" value="Chromosome 6"/>
</dbReference>
<reference evidence="6" key="1">
    <citation type="journal article" date="2022" name="Plant J.">
        <title>Strategies of tolerance reflected in two North American maple genomes.</title>
        <authorList>
            <person name="McEvoy S.L."/>
            <person name="Sezen U.U."/>
            <person name="Trouern-Trend A."/>
            <person name="McMahon S.M."/>
            <person name="Schaberg P.G."/>
            <person name="Yang J."/>
            <person name="Wegrzyn J.L."/>
            <person name="Swenson N.G."/>
        </authorList>
    </citation>
    <scope>NUCLEOTIDE SEQUENCE</scope>
    <source>
        <strain evidence="6">91603</strain>
    </source>
</reference>
<dbReference type="Gene3D" id="2.120.10.30">
    <property type="entry name" value="TolB, C-terminal domain"/>
    <property type="match status" value="1"/>
</dbReference>
<sequence length="224" mass="25248">MISRTLHHLIRFANDVIEASDRSLYFSVASTKFGFDNLYLDVLEAKPHGQLLKYDPSSNETSILLDGLAFPNGVALSRDEDYLVVCETWKFRFLKHWLKGETTGEMEIFVQNLPGGPDNINLAPDGSFWIAIVELRSSVLDFVHTSKASRHLLAAFPKWYELISPVRRKSTVINVAADGSMIRKFQDPNGKVMSFVTSVIELEDHLYLGSLNSNFIGKLPLKVE</sequence>
<dbReference type="SUPFAM" id="SSF63829">
    <property type="entry name" value="Calcium-dependent phosphotriesterase"/>
    <property type="match status" value="1"/>
</dbReference>
<comment type="similarity">
    <text evidence="2">Belongs to the strictosidine synthase family.</text>
</comment>
<proteinExistence type="inferred from homology"/>
<keyword evidence="4" id="KW-0325">Glycoprotein</keyword>
<dbReference type="PANTHER" id="PTHR10426:SF68">
    <property type="entry name" value="OS07G0614000 PROTEIN"/>
    <property type="match status" value="1"/>
</dbReference>
<dbReference type="GO" id="GO:0005773">
    <property type="term" value="C:vacuole"/>
    <property type="evidence" value="ECO:0007669"/>
    <property type="project" value="UniProtKB-SubCell"/>
</dbReference>
<dbReference type="PANTHER" id="PTHR10426">
    <property type="entry name" value="STRICTOSIDINE SYNTHASE-RELATED"/>
    <property type="match status" value="1"/>
</dbReference>
<dbReference type="GO" id="GO:0016787">
    <property type="term" value="F:hydrolase activity"/>
    <property type="evidence" value="ECO:0007669"/>
    <property type="project" value="TreeGrafter"/>
</dbReference>
<keyword evidence="3" id="KW-0926">Vacuole</keyword>
<reference evidence="6" key="2">
    <citation type="submission" date="2023-02" db="EMBL/GenBank/DDBJ databases">
        <authorList>
            <person name="Swenson N.G."/>
            <person name="Wegrzyn J.L."/>
            <person name="Mcevoy S.L."/>
        </authorList>
    </citation>
    <scope>NUCLEOTIDE SEQUENCE</scope>
    <source>
        <strain evidence="6">91603</strain>
        <tissue evidence="6">Leaf</tissue>
    </source>
</reference>
<evidence type="ECO:0000313" key="7">
    <source>
        <dbReference type="Proteomes" id="UP001064489"/>
    </source>
</evidence>
<dbReference type="AlphaFoldDB" id="A0AAD5JI56"/>
<gene>
    <name evidence="6" type="ORF">LWI28_008579</name>
</gene>
<organism evidence="6 7">
    <name type="scientific">Acer negundo</name>
    <name type="common">Box elder</name>
    <dbReference type="NCBI Taxonomy" id="4023"/>
    <lineage>
        <taxon>Eukaryota</taxon>
        <taxon>Viridiplantae</taxon>
        <taxon>Streptophyta</taxon>
        <taxon>Embryophyta</taxon>
        <taxon>Tracheophyta</taxon>
        <taxon>Spermatophyta</taxon>
        <taxon>Magnoliopsida</taxon>
        <taxon>eudicotyledons</taxon>
        <taxon>Gunneridae</taxon>
        <taxon>Pentapetalae</taxon>
        <taxon>rosids</taxon>
        <taxon>malvids</taxon>
        <taxon>Sapindales</taxon>
        <taxon>Sapindaceae</taxon>
        <taxon>Hippocastanoideae</taxon>
        <taxon>Acereae</taxon>
        <taxon>Acer</taxon>
    </lineage>
</organism>
<dbReference type="GO" id="GO:0012505">
    <property type="term" value="C:endomembrane system"/>
    <property type="evidence" value="ECO:0007669"/>
    <property type="project" value="TreeGrafter"/>
</dbReference>
<evidence type="ECO:0000256" key="3">
    <source>
        <dbReference type="ARBA" id="ARBA00022554"/>
    </source>
</evidence>
<evidence type="ECO:0000259" key="5">
    <source>
        <dbReference type="Pfam" id="PF03088"/>
    </source>
</evidence>
<comment type="caution">
    <text evidence="6">The sequence shown here is derived from an EMBL/GenBank/DDBJ whole genome shotgun (WGS) entry which is preliminary data.</text>
</comment>